<dbReference type="PROSITE" id="PS51917">
    <property type="entry name" value="PRU"/>
    <property type="match status" value="1"/>
</dbReference>
<accession>A0A0R3U2A7</accession>
<dbReference type="Proteomes" id="UP000267029">
    <property type="component" value="Unassembled WGS sequence"/>
</dbReference>
<dbReference type="CDD" id="cd13314">
    <property type="entry name" value="PH_Rpn13"/>
    <property type="match status" value="1"/>
</dbReference>
<sequence>MSAGLFDRQPPKPQARPLLQFKAGKMSMKEDHSVQPDSRKGCAYLYQTTGDQSVHFCWFDRRTGLIEENFVLTPREAEFKRVPQCKSGRVYVLKLKEQQRRFFLWMQEPNASNDSQICETVNKFINSPPTPPSASGTSRSSRMVDLFSGVRGLSNLSQSELLALLSMGVGLNSGLSSENTTLRGYFQDVEIIYFRRHRMHALDCVANLIDNHAYYQLFVLIRKAMARLT</sequence>
<protein>
    <recommendedName>
        <fullName evidence="7">Pru domain-containing protein</fullName>
    </recommendedName>
</protein>
<comment type="similarity">
    <text evidence="3">Belongs to the ADRM1 family.</text>
</comment>
<evidence type="ECO:0000256" key="2">
    <source>
        <dbReference type="ARBA" id="ARBA00004496"/>
    </source>
</evidence>
<evidence type="ECO:0000256" key="6">
    <source>
        <dbReference type="ARBA" id="ARBA00023242"/>
    </source>
</evidence>
<evidence type="ECO:0000256" key="4">
    <source>
        <dbReference type="ARBA" id="ARBA00022490"/>
    </source>
</evidence>
<evidence type="ECO:0000256" key="1">
    <source>
        <dbReference type="ARBA" id="ARBA00004123"/>
    </source>
</evidence>
<organism evidence="8 9">
    <name type="scientific">Mesocestoides corti</name>
    <name type="common">Flatworm</name>
    <dbReference type="NCBI Taxonomy" id="53468"/>
    <lineage>
        <taxon>Eukaryota</taxon>
        <taxon>Metazoa</taxon>
        <taxon>Spiralia</taxon>
        <taxon>Lophotrochozoa</taxon>
        <taxon>Platyhelminthes</taxon>
        <taxon>Cestoda</taxon>
        <taxon>Eucestoda</taxon>
        <taxon>Cyclophyllidea</taxon>
        <taxon>Mesocestoididae</taxon>
        <taxon>Mesocestoides</taxon>
    </lineage>
</organism>
<keyword evidence="9" id="KW-1185">Reference proteome</keyword>
<keyword evidence="4" id="KW-0963">Cytoplasm</keyword>
<dbReference type="GO" id="GO:0061133">
    <property type="term" value="F:endopeptidase activator activity"/>
    <property type="evidence" value="ECO:0007669"/>
    <property type="project" value="TreeGrafter"/>
</dbReference>
<dbReference type="AlphaFoldDB" id="A0A0R3U2A7"/>
<evidence type="ECO:0000259" key="7">
    <source>
        <dbReference type="PROSITE" id="PS51917"/>
    </source>
</evidence>
<reference evidence="8 9" key="1">
    <citation type="submission" date="2018-10" db="EMBL/GenBank/DDBJ databases">
        <authorList>
            <consortium name="Pathogen Informatics"/>
        </authorList>
    </citation>
    <scope>NUCLEOTIDE SEQUENCE [LARGE SCALE GENOMIC DNA]</scope>
</reference>
<dbReference type="InterPro" id="IPR038633">
    <property type="entry name" value="Rpn13/ADRM1_Pru_sf"/>
</dbReference>
<evidence type="ECO:0000313" key="8">
    <source>
        <dbReference type="EMBL" id="VDD74573.1"/>
    </source>
</evidence>
<dbReference type="OrthoDB" id="340431at2759"/>
<dbReference type="InterPro" id="IPR044868">
    <property type="entry name" value="Rpn13/ADRM1_Pru"/>
</dbReference>
<dbReference type="FunFam" id="2.30.29.70:FF:000001">
    <property type="entry name" value="Proteasomal ubiquitin receptor ADRM1"/>
    <property type="match status" value="1"/>
</dbReference>
<gene>
    <name evidence="8" type="ORF">MCOS_LOCUS576</name>
</gene>
<comment type="subcellular location">
    <subcellularLocation>
        <location evidence="2">Cytoplasm</location>
    </subcellularLocation>
    <subcellularLocation>
        <location evidence="1">Nucleus</location>
    </subcellularLocation>
</comment>
<dbReference type="EMBL" id="UXSR01000052">
    <property type="protein sequence ID" value="VDD74573.1"/>
    <property type="molecule type" value="Genomic_DNA"/>
</dbReference>
<evidence type="ECO:0000256" key="5">
    <source>
        <dbReference type="ARBA" id="ARBA00022942"/>
    </source>
</evidence>
<dbReference type="Pfam" id="PF04683">
    <property type="entry name" value="Rpn13_ADRM1_Pru"/>
    <property type="match status" value="1"/>
</dbReference>
<feature type="domain" description="Pru" evidence="7">
    <location>
        <begin position="13"/>
        <end position="128"/>
    </location>
</feature>
<dbReference type="PANTHER" id="PTHR12225">
    <property type="entry name" value="ADHESION REGULATING MOLECULE 1 110 KDA CELL MEMBRANE GLYCOPROTEIN"/>
    <property type="match status" value="1"/>
</dbReference>
<dbReference type="GO" id="GO:0005634">
    <property type="term" value="C:nucleus"/>
    <property type="evidence" value="ECO:0007669"/>
    <property type="project" value="UniProtKB-SubCell"/>
</dbReference>
<dbReference type="GO" id="GO:0070628">
    <property type="term" value="F:proteasome binding"/>
    <property type="evidence" value="ECO:0007669"/>
    <property type="project" value="TreeGrafter"/>
</dbReference>
<keyword evidence="5" id="KW-0647">Proteasome</keyword>
<evidence type="ECO:0000256" key="3">
    <source>
        <dbReference type="ARBA" id="ARBA00009216"/>
    </source>
</evidence>
<dbReference type="PANTHER" id="PTHR12225:SF0">
    <property type="entry name" value="PROTEASOMAL UBIQUITIN RECEPTOR ADRM1"/>
    <property type="match status" value="1"/>
</dbReference>
<dbReference type="InterPro" id="IPR006773">
    <property type="entry name" value="Rpn13/ADRM1"/>
</dbReference>
<dbReference type="STRING" id="53468.A0A0R3U2A7"/>
<name>A0A0R3U2A7_MESCO</name>
<dbReference type="GO" id="GO:0008541">
    <property type="term" value="C:proteasome regulatory particle, lid subcomplex"/>
    <property type="evidence" value="ECO:0007669"/>
    <property type="project" value="TreeGrafter"/>
</dbReference>
<evidence type="ECO:0000313" key="9">
    <source>
        <dbReference type="Proteomes" id="UP000267029"/>
    </source>
</evidence>
<dbReference type="Gene3D" id="2.30.29.70">
    <property type="entry name" value="Proteasomal ubiquitin receptor Rpn13/ADRM1"/>
    <property type="match status" value="1"/>
</dbReference>
<keyword evidence="6" id="KW-0539">Nucleus</keyword>
<proteinExistence type="inferred from homology"/>
<dbReference type="GO" id="GO:0005737">
    <property type="term" value="C:cytoplasm"/>
    <property type="evidence" value="ECO:0007669"/>
    <property type="project" value="UniProtKB-SubCell"/>
</dbReference>